<dbReference type="PANTHER" id="PTHR35149">
    <property type="entry name" value="SLL5132 PROTEIN"/>
    <property type="match status" value="1"/>
</dbReference>
<evidence type="ECO:0000313" key="2">
    <source>
        <dbReference type="EMBL" id="XDU95852.1"/>
    </source>
</evidence>
<dbReference type="RefSeq" id="WP_369753272.1">
    <property type="nucleotide sequence ID" value="NZ_CP165625.1"/>
</dbReference>
<protein>
    <submittedName>
        <fullName evidence="2">DUF262 domain-containing protein</fullName>
    </submittedName>
</protein>
<dbReference type="InterPro" id="IPR004919">
    <property type="entry name" value="GmrSD_N"/>
</dbReference>
<feature type="domain" description="GmrSD restriction endonucleases N-terminal" evidence="1">
    <location>
        <begin position="14"/>
        <end position="212"/>
    </location>
</feature>
<organism evidence="2">
    <name type="scientific">Flavobacterium sp. WC2409</name>
    <dbReference type="NCBI Taxonomy" id="3234139"/>
    <lineage>
        <taxon>Bacteria</taxon>
        <taxon>Pseudomonadati</taxon>
        <taxon>Bacteroidota</taxon>
        <taxon>Flavobacteriia</taxon>
        <taxon>Flavobacteriales</taxon>
        <taxon>Flavobacteriaceae</taxon>
        <taxon>Flavobacterium</taxon>
    </lineage>
</organism>
<sequence length="617" mass="73868">MTENYIGLKPIKEILGMNFFIPNYQRGYRWTKQQVKDLLDDINEFIEKKDKGIYCIQPLVIKEQKQETFDLIKNEAKNIEEIEKLLKGSWEVIDGQQRLTTIFILLTYLDCENKYNLKYATREDSESFLLSIDHGKKEDNIDYYHIIEAKEQITKWFTENGNDLEIFKNTLLNKVNFIWYESVDENPIAVFTRLNIGKIPLTNAELIKALFLNKSNFESNDFKKIRLQQQEIASEWDHIEYNLQSDEFWMFLHEQNYDKPTRIDFIFDLICNHNSLKLKEEEMKDIGKDEYKTFRYFYAWFKRKTDITECWKEVKSYHQIFQEWFNDLELYHYIGFMIENKIDISTIIKEWKKEGRTKNDFTKQYIIPSLKFKIAKCSDLNKQYEIENSPKKTQSRPLLLLYNIQTLINQNESIKDNAKYKLPVFYKFPFHLYKKEAWDVEHIDSNTENQLEDEKDQKKWLKCSYSHISDNDLKLEIEKFLIDAEDKKDFDYLRAKVIANTTSASVKLNNEEKNKLWNFTLLDASTNRSYGNDIFPMKRIVIIGKDQGKKITINDDVADFEIHQIPGEIAFIPPCTKNVFLKYYSPNTDNLREWDKSDANTYLKNIETVLEKFLKDE</sequence>
<evidence type="ECO:0000259" key="1">
    <source>
        <dbReference type="Pfam" id="PF03235"/>
    </source>
</evidence>
<name>A0AB39W515_9FLAO</name>
<proteinExistence type="predicted"/>
<dbReference type="AlphaFoldDB" id="A0AB39W515"/>
<accession>A0AB39W515</accession>
<dbReference type="Pfam" id="PF03235">
    <property type="entry name" value="GmrSD_N"/>
    <property type="match status" value="1"/>
</dbReference>
<reference evidence="2" key="1">
    <citation type="submission" date="2024-07" db="EMBL/GenBank/DDBJ databases">
        <authorList>
            <person name="Biller S.J."/>
        </authorList>
    </citation>
    <scope>NUCLEOTIDE SEQUENCE</scope>
    <source>
        <strain evidence="2">WC2409</strain>
    </source>
</reference>
<gene>
    <name evidence="2" type="ORF">AB3G34_01720</name>
</gene>
<dbReference type="PANTHER" id="PTHR35149:SF1">
    <property type="entry name" value="DUF5655 DOMAIN-CONTAINING PROTEIN"/>
    <property type="match status" value="1"/>
</dbReference>
<dbReference type="EMBL" id="CP165625">
    <property type="protein sequence ID" value="XDU95852.1"/>
    <property type="molecule type" value="Genomic_DNA"/>
</dbReference>